<dbReference type="EMBL" id="JAPFCC010000001">
    <property type="protein sequence ID" value="MCW7555334.1"/>
    <property type="molecule type" value="Genomic_DNA"/>
</dbReference>
<sequence>MLQLKTNVSTIAASVALMYSSNLIFADADIQHEESCTVERCVTDTTKPDGTWVGGYYSSWSYWQGGASVKDLSMIQEAAGSANYMVYAFLGITTNKTLKDKKALYNGTVILNDQQQGAPGTVVDTEALADRIAAGKSTVCPAFPDDQSACSNSSASTYMKHYAKASMDKTILLASIGGWSYTPRFNEFYRDYKANPRVLDRFINSTENWLKGHPEFSGISVDWEYPGYGHGDSHKGHEGEGKLYTEMITQLRVMLDNLKAAKNKRYYLTTAVVASAKKAKGQAKQGVDWQKVANSVDWLDLMAFDLHGEFDAAAPKDQAVAQSMSAPKELQEAINYYTQTGKVPARKIILGMPAYAREMLIADEPTECNQYGYFGNLKYPGFQDYADAFKKTYYHGKPGYYDYQDNPNPEPYYPAGGMVDFTGAYHYQCFLSIVTEGKAKDNCYVLENRDNRGALGQLPPEELRLSYPEELTLSYPEVNIAWLSGSKKNVAANFAGAPSSGASYPAYPVFTLDTQKVVSEKAEKLVKANNLGGMWFWELTGDALKSPKYSLFLQACKQLGHKGKCLTH</sequence>
<dbReference type="Proteomes" id="UP001209854">
    <property type="component" value="Unassembled WGS sequence"/>
</dbReference>
<evidence type="ECO:0000313" key="5">
    <source>
        <dbReference type="EMBL" id="MCW7555334.1"/>
    </source>
</evidence>
<gene>
    <name evidence="5" type="ORF">NX722_22425</name>
</gene>
<protein>
    <recommendedName>
        <fullName evidence="2">chitinase</fullName>
        <ecNumber evidence="2">3.2.1.14</ecNumber>
    </recommendedName>
</protein>
<dbReference type="SMART" id="SM00636">
    <property type="entry name" value="Glyco_18"/>
    <property type="match status" value="1"/>
</dbReference>
<accession>A0ABT3N133</accession>
<organism evidence="5 6">
    <name type="scientific">Endozoicomonas gorgoniicola</name>
    <dbReference type="NCBI Taxonomy" id="1234144"/>
    <lineage>
        <taxon>Bacteria</taxon>
        <taxon>Pseudomonadati</taxon>
        <taxon>Pseudomonadota</taxon>
        <taxon>Gammaproteobacteria</taxon>
        <taxon>Oceanospirillales</taxon>
        <taxon>Endozoicomonadaceae</taxon>
        <taxon>Endozoicomonas</taxon>
    </lineage>
</organism>
<dbReference type="InterPro" id="IPR001223">
    <property type="entry name" value="Glyco_hydro18_cat"/>
</dbReference>
<dbReference type="InterPro" id="IPR017853">
    <property type="entry name" value="GH"/>
</dbReference>
<dbReference type="InterPro" id="IPR050314">
    <property type="entry name" value="Glycosyl_Hydrlase_18"/>
</dbReference>
<dbReference type="InterPro" id="IPR011583">
    <property type="entry name" value="Chitinase_II/V-like_cat"/>
</dbReference>
<comment type="catalytic activity">
    <reaction evidence="1">
        <text>Random endo-hydrolysis of N-acetyl-beta-D-glucosaminide (1-&gt;4)-beta-linkages in chitin and chitodextrins.</text>
        <dbReference type="EC" id="3.2.1.14"/>
    </reaction>
</comment>
<feature type="chain" id="PRO_5045330167" description="chitinase" evidence="3">
    <location>
        <begin position="27"/>
        <end position="568"/>
    </location>
</feature>
<evidence type="ECO:0000313" key="6">
    <source>
        <dbReference type="Proteomes" id="UP001209854"/>
    </source>
</evidence>
<keyword evidence="5" id="KW-0378">Hydrolase</keyword>
<feature type="signal peptide" evidence="3">
    <location>
        <begin position="1"/>
        <end position="26"/>
    </location>
</feature>
<reference evidence="5 6" key="1">
    <citation type="submission" date="2022-10" db="EMBL/GenBank/DDBJ databases">
        <title>High-quality genome sequences of two octocoral-associated bacteria, Endozoicomonas euniceicola EF212 and Endozoicomonas gorgoniicola PS125.</title>
        <authorList>
            <person name="Chiou Y.-J."/>
            <person name="Chen Y.-H."/>
        </authorList>
    </citation>
    <scope>NUCLEOTIDE SEQUENCE [LARGE SCALE GENOMIC DNA]</scope>
    <source>
        <strain evidence="5 6">PS125</strain>
    </source>
</reference>
<dbReference type="SUPFAM" id="SSF51445">
    <property type="entry name" value="(Trans)glycosidases"/>
    <property type="match status" value="1"/>
</dbReference>
<evidence type="ECO:0000256" key="1">
    <source>
        <dbReference type="ARBA" id="ARBA00000822"/>
    </source>
</evidence>
<evidence type="ECO:0000259" key="4">
    <source>
        <dbReference type="PROSITE" id="PS51910"/>
    </source>
</evidence>
<keyword evidence="3" id="KW-0732">Signal</keyword>
<keyword evidence="6" id="KW-1185">Reference proteome</keyword>
<proteinExistence type="predicted"/>
<dbReference type="PANTHER" id="PTHR11177:SF317">
    <property type="entry name" value="CHITINASE 12-RELATED"/>
    <property type="match status" value="1"/>
</dbReference>
<dbReference type="PANTHER" id="PTHR11177">
    <property type="entry name" value="CHITINASE"/>
    <property type="match status" value="1"/>
</dbReference>
<feature type="domain" description="GH18" evidence="4">
    <location>
        <begin position="51"/>
        <end position="554"/>
    </location>
</feature>
<dbReference type="RefSeq" id="WP_262565099.1">
    <property type="nucleotide sequence ID" value="NZ_JAPFCC010000001.1"/>
</dbReference>
<evidence type="ECO:0000256" key="2">
    <source>
        <dbReference type="ARBA" id="ARBA00012729"/>
    </source>
</evidence>
<dbReference type="GO" id="GO:0016787">
    <property type="term" value="F:hydrolase activity"/>
    <property type="evidence" value="ECO:0007669"/>
    <property type="project" value="UniProtKB-KW"/>
</dbReference>
<dbReference type="EC" id="3.2.1.14" evidence="2"/>
<evidence type="ECO:0000256" key="3">
    <source>
        <dbReference type="SAM" id="SignalP"/>
    </source>
</evidence>
<dbReference type="Pfam" id="PF00704">
    <property type="entry name" value="Glyco_hydro_18"/>
    <property type="match status" value="1"/>
</dbReference>
<dbReference type="Gene3D" id="3.20.20.80">
    <property type="entry name" value="Glycosidases"/>
    <property type="match status" value="1"/>
</dbReference>
<comment type="caution">
    <text evidence="5">The sequence shown here is derived from an EMBL/GenBank/DDBJ whole genome shotgun (WGS) entry which is preliminary data.</text>
</comment>
<name>A0ABT3N133_9GAMM</name>
<dbReference type="PROSITE" id="PS51910">
    <property type="entry name" value="GH18_2"/>
    <property type="match status" value="1"/>
</dbReference>